<evidence type="ECO:0000256" key="1">
    <source>
        <dbReference type="RuleBase" id="RU363044"/>
    </source>
</evidence>
<comment type="cofactor">
    <cofactor evidence="1">
        <name>Mg(2+)</name>
        <dbReference type="ChEBI" id="CHEBI:18420"/>
    </cofactor>
</comment>
<proteinExistence type="inferred from homology"/>
<keyword evidence="1" id="KW-0347">Helicase</keyword>
<evidence type="ECO:0000259" key="4">
    <source>
        <dbReference type="Pfam" id="PF21530"/>
    </source>
</evidence>
<dbReference type="Gene3D" id="3.40.50.300">
    <property type="entry name" value="P-loop containing nucleotide triphosphate hydrolases"/>
    <property type="match status" value="1"/>
</dbReference>
<protein>
    <recommendedName>
        <fullName evidence="1">ATP-dependent DNA helicase</fullName>
        <ecNumber evidence="1">5.6.2.3</ecNumber>
    </recommendedName>
</protein>
<dbReference type="InterPro" id="IPR027417">
    <property type="entry name" value="P-loop_NTPase"/>
</dbReference>
<evidence type="ECO:0000259" key="3">
    <source>
        <dbReference type="Pfam" id="PF14214"/>
    </source>
</evidence>
<dbReference type="PANTHER" id="PTHR10492:SF57">
    <property type="entry name" value="ATP-DEPENDENT DNA HELICASE"/>
    <property type="match status" value="1"/>
</dbReference>
<dbReference type="Pfam" id="PF21530">
    <property type="entry name" value="Pif1_2B_dom"/>
    <property type="match status" value="1"/>
</dbReference>
<accession>A0A814L516</accession>
<keyword evidence="1" id="KW-0234">DNA repair</keyword>
<reference evidence="5" key="1">
    <citation type="submission" date="2021-02" db="EMBL/GenBank/DDBJ databases">
        <authorList>
            <person name="Nowell W R."/>
        </authorList>
    </citation>
    <scope>NUCLEOTIDE SEQUENCE</scope>
    <source>
        <strain evidence="5">Ploen Becks lab</strain>
    </source>
</reference>
<dbReference type="EMBL" id="CAJNOC010005723">
    <property type="protein sequence ID" value="CAF1060263.1"/>
    <property type="molecule type" value="Genomic_DNA"/>
</dbReference>
<evidence type="ECO:0000313" key="6">
    <source>
        <dbReference type="Proteomes" id="UP000663879"/>
    </source>
</evidence>
<dbReference type="OrthoDB" id="6379596at2759"/>
<feature type="domain" description="DNA helicase Pif1-like 2B" evidence="4">
    <location>
        <begin position="1164"/>
        <end position="1210"/>
    </location>
</feature>
<sequence>MSADRGTYTYRISGSLHHNLGSYMPDDDNQAKFSQIYIYDQGIQSQIRNNLFPELNTEILKIFQQYLHSENPYVHIFQQVGQRIKDEPTENINIVLKDNYKKDKRYNTPTSDEIAVLMINDSSEDEKKSSRDIIIFKKCGQLQRISELHGSYDPLHYVLMHLHGEQGWVPKTLPLSTVSSNKQSRNLNHDEIDENYSENLLELSEKNSKFMTAMQYYSYILYERPDISLYLFGRLFHQYIVDQYAKMEMGRLNFIRFNQDKIRADMYKGIMEAVLKNDHVSSSSIGTRLILPSSFTGGPRHMHQLYLDAMSIVRAYGKPDLFITFTCNPNWPEIKNALKKNQDPNDRPDIIARVFRLKVKLFLNDLLNNKIFGKVVAHIYVVEFQKRGLPHVHILLILDKKDKPLTVEDYDKIVSAELPDPIKYPKLFETVTKCMVHGPCGVLNPNSPCMKNGVCSKNYPKAFKEKTEENANGYPIYRRSDNGISFEKNGFLIDNRWIVPYNPYLSNKYNAHINVEICSSVASVKYLYKYVYKGHDKVTMTLNNEKSSEDLNKNEINEFLDARYVSAIEACWRLFRYPMHGQSPSTSRLPVHLENEQNITYKESELIKEVLEKNSKTQLTEYFKLNSDEKEISKNIFYHEMPKFYVWLKKEKIWKLRSRPKLDVVGRVYFVHPADTERFSLRTLLLYKKGAVSYDDLKTINGKKASTFKQALQEMGMLETDEEWELALKEASDTESNGIYLRELFSNILTQCQPSSPLLLWEKFKHKLSEDLHNQLKIEYNNPFLKIEEVYPITLQKIEQKLRKNGKCLEDFGFSSTNTTILYPILNEKNSLIEEELSYDKNNLQKHLNDNLPKLNNDQRNVFDKIVDSAEERSEQKLFFIDGPGGTGKTFLYKNILAYIRSKNKIALAVASSGIAALLLPGGRTAHSRFKIPINLFSNSTCNIKLNSPEAELIKKAELILWDEAPMMHKFAFEALDRTLKDIMKEVDPKNEQKLFGNKLIVLGGDFRQILPVVKKGSRPQIVNSSINRSKIWKSFKVLKLKKNMRLNQNDIASAEFSKFLMRVGEGKEKYVNDNEGNNENIEVPEDLTVKCSQKELIELIFPKISDNNIDYESIAKSAILTSKNIDVDRFNELATSLFPGEERKYYSVDSVLNDAHTALYPLEFLNTINLSGMPPHKLNLKIGMPIILLRNVSPAEGLCNGTRLIISKFHSRVIECKIAVGEEANKTVFIPRMPLVPTDSGLPFELKRLQFPIRPAFAITINKAQGQTLEKVGVFLEEPVFTHGQLYVAFSRVTKRQNLKICLNNQKNVTKNIVYTEVL</sequence>
<comment type="caution">
    <text evidence="5">The sequence shown here is derived from an EMBL/GenBank/DDBJ whole genome shotgun (WGS) entry which is preliminary data.</text>
</comment>
<dbReference type="GO" id="GO:0006281">
    <property type="term" value="P:DNA repair"/>
    <property type="evidence" value="ECO:0007669"/>
    <property type="project" value="UniProtKB-KW"/>
</dbReference>
<dbReference type="GO" id="GO:0043139">
    <property type="term" value="F:5'-3' DNA helicase activity"/>
    <property type="evidence" value="ECO:0007669"/>
    <property type="project" value="UniProtKB-EC"/>
</dbReference>
<dbReference type="GO" id="GO:0000723">
    <property type="term" value="P:telomere maintenance"/>
    <property type="evidence" value="ECO:0007669"/>
    <property type="project" value="InterPro"/>
</dbReference>
<keyword evidence="1" id="KW-0227">DNA damage</keyword>
<evidence type="ECO:0000259" key="2">
    <source>
        <dbReference type="Pfam" id="PF05970"/>
    </source>
</evidence>
<gene>
    <name evidence="5" type="ORF">OXX778_LOCUS19246</name>
</gene>
<feature type="domain" description="Helitron helicase-like" evidence="3">
    <location>
        <begin position="216"/>
        <end position="396"/>
    </location>
</feature>
<feature type="domain" description="DNA helicase Pif1-like DEAD-box helicase" evidence="2">
    <location>
        <begin position="854"/>
        <end position="1073"/>
    </location>
</feature>
<keyword evidence="1" id="KW-0547">Nucleotide-binding</keyword>
<dbReference type="CDD" id="cd18809">
    <property type="entry name" value="SF1_C_RecD"/>
    <property type="match status" value="1"/>
</dbReference>
<dbReference type="InterPro" id="IPR010285">
    <property type="entry name" value="DNA_helicase_pif1-like_DEAD"/>
</dbReference>
<dbReference type="FunFam" id="3.40.50.300:FF:002884">
    <property type="entry name" value="ATP-dependent DNA helicase"/>
    <property type="match status" value="1"/>
</dbReference>
<evidence type="ECO:0000313" key="5">
    <source>
        <dbReference type="EMBL" id="CAF1060263.1"/>
    </source>
</evidence>
<keyword evidence="1" id="KW-0067">ATP-binding</keyword>
<dbReference type="InterPro" id="IPR025476">
    <property type="entry name" value="Helitron_helicase-like"/>
</dbReference>
<keyword evidence="6" id="KW-1185">Reference proteome</keyword>
<name>A0A814L516_9BILA</name>
<organism evidence="5 6">
    <name type="scientific">Brachionus calyciflorus</name>
    <dbReference type="NCBI Taxonomy" id="104777"/>
    <lineage>
        <taxon>Eukaryota</taxon>
        <taxon>Metazoa</taxon>
        <taxon>Spiralia</taxon>
        <taxon>Gnathifera</taxon>
        <taxon>Rotifera</taxon>
        <taxon>Eurotatoria</taxon>
        <taxon>Monogononta</taxon>
        <taxon>Pseudotrocha</taxon>
        <taxon>Ploima</taxon>
        <taxon>Brachionidae</taxon>
        <taxon>Brachionus</taxon>
    </lineage>
</organism>
<dbReference type="EC" id="5.6.2.3" evidence="1"/>
<dbReference type="Proteomes" id="UP000663879">
    <property type="component" value="Unassembled WGS sequence"/>
</dbReference>
<keyword evidence="1" id="KW-0233">DNA recombination</keyword>
<dbReference type="Pfam" id="PF14214">
    <property type="entry name" value="Helitron_like_N"/>
    <property type="match status" value="1"/>
</dbReference>
<dbReference type="GO" id="GO:0006310">
    <property type="term" value="P:DNA recombination"/>
    <property type="evidence" value="ECO:0007669"/>
    <property type="project" value="UniProtKB-KW"/>
</dbReference>
<keyword evidence="1" id="KW-0378">Hydrolase</keyword>
<dbReference type="InterPro" id="IPR049163">
    <property type="entry name" value="Pif1-like_2B_dom"/>
</dbReference>
<comment type="similarity">
    <text evidence="1">Belongs to the helicase family.</text>
</comment>
<dbReference type="SUPFAM" id="SSF52540">
    <property type="entry name" value="P-loop containing nucleoside triphosphate hydrolases"/>
    <property type="match status" value="2"/>
</dbReference>
<dbReference type="GO" id="GO:0016787">
    <property type="term" value="F:hydrolase activity"/>
    <property type="evidence" value="ECO:0007669"/>
    <property type="project" value="UniProtKB-KW"/>
</dbReference>
<comment type="catalytic activity">
    <reaction evidence="1">
        <text>ATP + H2O = ADP + phosphate + H(+)</text>
        <dbReference type="Rhea" id="RHEA:13065"/>
        <dbReference type="ChEBI" id="CHEBI:15377"/>
        <dbReference type="ChEBI" id="CHEBI:15378"/>
        <dbReference type="ChEBI" id="CHEBI:30616"/>
        <dbReference type="ChEBI" id="CHEBI:43474"/>
        <dbReference type="ChEBI" id="CHEBI:456216"/>
        <dbReference type="EC" id="5.6.2.3"/>
    </reaction>
</comment>
<dbReference type="GO" id="GO:0005524">
    <property type="term" value="F:ATP binding"/>
    <property type="evidence" value="ECO:0007669"/>
    <property type="project" value="UniProtKB-KW"/>
</dbReference>
<dbReference type="Pfam" id="PF05970">
    <property type="entry name" value="PIF1"/>
    <property type="match status" value="1"/>
</dbReference>
<dbReference type="PANTHER" id="PTHR10492">
    <property type="match status" value="1"/>
</dbReference>